<proteinExistence type="predicted"/>
<reference evidence="3 4" key="2">
    <citation type="journal article" date="2008" name="Nature">
        <title>The Phaeodactylum genome reveals the evolutionary history of diatom genomes.</title>
        <authorList>
            <person name="Bowler C."/>
            <person name="Allen A.E."/>
            <person name="Badger J.H."/>
            <person name="Grimwood J."/>
            <person name="Jabbari K."/>
            <person name="Kuo A."/>
            <person name="Maheswari U."/>
            <person name="Martens C."/>
            <person name="Maumus F."/>
            <person name="Otillar R.P."/>
            <person name="Rayko E."/>
            <person name="Salamov A."/>
            <person name="Vandepoele K."/>
            <person name="Beszteri B."/>
            <person name="Gruber A."/>
            <person name="Heijde M."/>
            <person name="Katinka M."/>
            <person name="Mock T."/>
            <person name="Valentin K."/>
            <person name="Verret F."/>
            <person name="Berges J.A."/>
            <person name="Brownlee C."/>
            <person name="Cadoret J.P."/>
            <person name="Chiovitti A."/>
            <person name="Choi C.J."/>
            <person name="Coesel S."/>
            <person name="De Martino A."/>
            <person name="Detter J.C."/>
            <person name="Durkin C."/>
            <person name="Falciatore A."/>
            <person name="Fournet J."/>
            <person name="Haruta M."/>
            <person name="Huysman M.J."/>
            <person name="Jenkins B.D."/>
            <person name="Jiroutova K."/>
            <person name="Jorgensen R.E."/>
            <person name="Joubert Y."/>
            <person name="Kaplan A."/>
            <person name="Kroger N."/>
            <person name="Kroth P.G."/>
            <person name="La Roche J."/>
            <person name="Lindquist E."/>
            <person name="Lommer M."/>
            <person name="Martin-Jezequel V."/>
            <person name="Lopez P.J."/>
            <person name="Lucas S."/>
            <person name="Mangogna M."/>
            <person name="McGinnis K."/>
            <person name="Medlin L.K."/>
            <person name="Montsant A."/>
            <person name="Oudot-Le Secq M.P."/>
            <person name="Napoli C."/>
            <person name="Obornik M."/>
            <person name="Parker M.S."/>
            <person name="Petit J.L."/>
            <person name="Porcel B.M."/>
            <person name="Poulsen N."/>
            <person name="Robison M."/>
            <person name="Rychlewski L."/>
            <person name="Rynearson T.A."/>
            <person name="Schmutz J."/>
            <person name="Shapiro H."/>
            <person name="Siaut M."/>
            <person name="Stanley M."/>
            <person name="Sussman M.R."/>
            <person name="Taylor A.R."/>
            <person name="Vardi A."/>
            <person name="von Dassow P."/>
            <person name="Vyverman W."/>
            <person name="Willis A."/>
            <person name="Wyrwicz L.S."/>
            <person name="Rokhsar D.S."/>
            <person name="Weissenbach J."/>
            <person name="Armbrust E.V."/>
            <person name="Green B.R."/>
            <person name="Van de Peer Y."/>
            <person name="Grigoriev I.V."/>
        </authorList>
    </citation>
    <scope>NUCLEOTIDE SEQUENCE [LARGE SCALE GENOMIC DNA]</scope>
    <source>
        <strain evidence="3 4">CCMP1335</strain>
    </source>
</reference>
<dbReference type="AlphaFoldDB" id="B8BRX0"/>
<dbReference type="HOGENOM" id="CLU_669917_0_0_1"/>
<feature type="compositionally biased region" description="Low complexity" evidence="2">
    <location>
        <begin position="1"/>
        <end position="14"/>
    </location>
</feature>
<reference evidence="3 4" key="1">
    <citation type="journal article" date="2004" name="Science">
        <title>The genome of the diatom Thalassiosira pseudonana: ecology, evolution, and metabolism.</title>
        <authorList>
            <person name="Armbrust E.V."/>
            <person name="Berges J.A."/>
            <person name="Bowler C."/>
            <person name="Green B.R."/>
            <person name="Martinez D."/>
            <person name="Putnam N.H."/>
            <person name="Zhou S."/>
            <person name="Allen A.E."/>
            <person name="Apt K.E."/>
            <person name="Bechner M."/>
            <person name="Brzezinski M.A."/>
            <person name="Chaal B.K."/>
            <person name="Chiovitti A."/>
            <person name="Davis A.K."/>
            <person name="Demarest M.S."/>
            <person name="Detter J.C."/>
            <person name="Glavina T."/>
            <person name="Goodstein D."/>
            <person name="Hadi M.Z."/>
            <person name="Hellsten U."/>
            <person name="Hildebrand M."/>
            <person name="Jenkins B.D."/>
            <person name="Jurka J."/>
            <person name="Kapitonov V.V."/>
            <person name="Kroger N."/>
            <person name="Lau W.W."/>
            <person name="Lane T.W."/>
            <person name="Larimer F.W."/>
            <person name="Lippmeier J.C."/>
            <person name="Lucas S."/>
            <person name="Medina M."/>
            <person name="Montsant A."/>
            <person name="Obornik M."/>
            <person name="Parker M.S."/>
            <person name="Palenik B."/>
            <person name="Pazour G.J."/>
            <person name="Richardson P.M."/>
            <person name="Rynearson T.A."/>
            <person name="Saito M.A."/>
            <person name="Schwartz D.C."/>
            <person name="Thamatrakoln K."/>
            <person name="Valentin K."/>
            <person name="Vardi A."/>
            <person name="Wilkerson F.P."/>
            <person name="Rokhsar D.S."/>
        </authorList>
    </citation>
    <scope>NUCLEOTIDE SEQUENCE [LARGE SCALE GENOMIC DNA]</scope>
    <source>
        <strain evidence="3 4">CCMP1335</strain>
    </source>
</reference>
<name>B8BRX0_THAPS</name>
<dbReference type="PANTHER" id="PTHR20883:SF46">
    <property type="entry name" value="PHYTANOYL-COA HYDROXYLASE"/>
    <property type="match status" value="1"/>
</dbReference>
<protein>
    <recommendedName>
        <fullName evidence="5">Phytanoyl-CoA dioxygenase</fullName>
    </recommendedName>
</protein>
<gene>
    <name evidence="3" type="ORF">THAPSDRAFT_20987</name>
</gene>
<dbReference type="PANTHER" id="PTHR20883">
    <property type="entry name" value="PHYTANOYL-COA DIOXYGENASE DOMAIN CONTAINING 1"/>
    <property type="match status" value="1"/>
</dbReference>
<dbReference type="OMA" id="TWREEAY"/>
<dbReference type="KEGG" id="tps:THAPSDRAFT_20987"/>
<evidence type="ECO:0000313" key="3">
    <source>
        <dbReference type="EMBL" id="EED96615.1"/>
    </source>
</evidence>
<organism evidence="3 4">
    <name type="scientific">Thalassiosira pseudonana</name>
    <name type="common">Marine diatom</name>
    <name type="synonym">Cyclotella nana</name>
    <dbReference type="NCBI Taxonomy" id="35128"/>
    <lineage>
        <taxon>Eukaryota</taxon>
        <taxon>Sar</taxon>
        <taxon>Stramenopiles</taxon>
        <taxon>Ochrophyta</taxon>
        <taxon>Bacillariophyta</taxon>
        <taxon>Coscinodiscophyceae</taxon>
        <taxon>Thalassiosirophycidae</taxon>
        <taxon>Thalassiosirales</taxon>
        <taxon>Thalassiosiraceae</taxon>
        <taxon>Thalassiosira</taxon>
    </lineage>
</organism>
<dbReference type="Proteomes" id="UP000001449">
    <property type="component" value="Chromosome 1"/>
</dbReference>
<feature type="region of interest" description="Disordered" evidence="2">
    <location>
        <begin position="1"/>
        <end position="20"/>
    </location>
</feature>
<accession>B8BRX0</accession>
<dbReference type="Gene3D" id="2.60.120.620">
    <property type="entry name" value="q2cbj1_9rhob like domain"/>
    <property type="match status" value="1"/>
</dbReference>
<dbReference type="InterPro" id="IPR008775">
    <property type="entry name" value="Phytyl_CoA_dOase-like"/>
</dbReference>
<keyword evidence="4" id="KW-1185">Reference proteome</keyword>
<dbReference type="InParanoid" id="B8BRX0"/>
<evidence type="ECO:0000313" key="4">
    <source>
        <dbReference type="Proteomes" id="UP000001449"/>
    </source>
</evidence>
<dbReference type="PaxDb" id="35128-Thaps20987"/>
<dbReference type="Pfam" id="PF05721">
    <property type="entry name" value="PhyH"/>
    <property type="match status" value="1"/>
</dbReference>
<comment type="cofactor">
    <cofactor evidence="1">
        <name>Fe cation</name>
        <dbReference type="ChEBI" id="CHEBI:24875"/>
    </cofactor>
</comment>
<evidence type="ECO:0008006" key="5">
    <source>
        <dbReference type="Google" id="ProtNLM"/>
    </source>
</evidence>
<dbReference type="EMBL" id="CM000638">
    <property type="protein sequence ID" value="EED96615.1"/>
    <property type="molecule type" value="Genomic_DNA"/>
</dbReference>
<evidence type="ECO:0000256" key="1">
    <source>
        <dbReference type="ARBA" id="ARBA00001962"/>
    </source>
</evidence>
<dbReference type="GeneID" id="7447660"/>
<dbReference type="SUPFAM" id="SSF51197">
    <property type="entry name" value="Clavaminate synthase-like"/>
    <property type="match status" value="1"/>
</dbReference>
<sequence length="476" mass="52706">MCSSCKSIPSSSASTVNRYSNSDSVSTMKVNLSSSLTGVVVAALACLVGSENDTLKHPIHHRQTQQQHHISQGFFRGLMYDRREDVTPPKRTGNHHQDTLLTQKQLDAYIQDGYVVISGLLSSEEVSSLVHAGENLVSHYIAKAGGTAPKGNFQVHEFGLILDDKASSSIDSTIRTSSAKNSFRDVALHSKLPRAAAELMQLNNQTQNLRVLRDVFLAKGLESTSSCGWHVDDQLFWPASYQLPIPHNVDKSGLNAWIALDDMPIEYGGSMAVSPQSHVQDFTWREEAYSTLNFFDSLGNGVEKDALFEMIKSGKVDSCGLERFAPQVHQDIEESKKEFNFKRGDVIFMNRWLFHKSTNLTEEGKNALQAIEEALAGDARYTNGASLLKRYSLRYVTGNTSLPGGFMTEMSVLASDGGNLGKELNNVNGDWYPQCWPTVENNVGEKLDYLVKNEVPVAEERLAAIMSEVMSLFQLR</sequence>
<dbReference type="RefSeq" id="XP_002286974.1">
    <property type="nucleotide sequence ID" value="XM_002286938.1"/>
</dbReference>
<evidence type="ECO:0000256" key="2">
    <source>
        <dbReference type="SAM" id="MobiDB-lite"/>
    </source>
</evidence>